<organism evidence="2 3">
    <name type="scientific">Vitrella brassicaformis (strain CCMP3155)</name>
    <dbReference type="NCBI Taxonomy" id="1169540"/>
    <lineage>
        <taxon>Eukaryota</taxon>
        <taxon>Sar</taxon>
        <taxon>Alveolata</taxon>
        <taxon>Colpodellida</taxon>
        <taxon>Vitrellaceae</taxon>
        <taxon>Vitrella</taxon>
    </lineage>
</organism>
<evidence type="ECO:0000313" key="3">
    <source>
        <dbReference type="Proteomes" id="UP000041254"/>
    </source>
</evidence>
<sequence length="993" mass="108595">MEQAAGEVAPPYDFHAALAAIPTDFRRVVLTMTGCGQDEQDSAKVLTERLGGHYVDSTVASFSPDVNHILVGRSQDNAPSLLQYLLCRFDPSRPPPLSQEELTDVTTHFPQARQALHAAADGHQTTAESQGWSLAVSSIGLGNEVRVVGGPNPESSVGRPIAYAELQWTRQGEVKRQVVVVYHSSWLDDCIERDQYGTGCPLFLPDPTCPILCKLFTKHRKEQIRRDRFAELLHPQLPDEALIQELLRDPHAVLMRTLCTLAPPTGKRKKHKMKKKKKERKRDSADDERDSGSESRRRKRRRAADAADEHMGDGEGDREDEYEGQDLFGPRVDERPVTAVEAEFDRPVDQLDVFAVGHRVEVFSGRNTIVPITGTIADVSVGEDGRVIQYHVHLDGHSVPFWERPQAVRTPGTWTSLLQQDAGRGRRGKRAARARIHDDMHDDMSFFAPRAHSHQAPSHQPHSSHREPRDSSPRPSRPSPTAADGPEEHMSDGDGPAADDKDDGDRHRQQQQQHVEEAKEEGMAGGGEGEEYQLPSGEQPSASGAAAGPQERADQQPGDPDGEQQAPDGLQDVAAAGASDGVRLEAAARQEDIARQLEERRMQWLHRFDREAQENKTEMMHQTPHNDMPASGAACDDAVPPPTARPDERNDCESPRQEAAAASADRPHDEGDAADAPGDQPGTAMPQASPEGMPREPDAEAADGCGVDEAAVASAREGTEDLSQDAAADPPADQRATAQGGDAAAAADDASQADHPMPAKDMEPDAEVNVPPNTATDPHQQTTNAIARARDQHRGASDHEQRENEAASSLSPPSTSPRDQPSVRQPQPSPSQSSGQSAVVGRRGAKGKVKVKEIDKVELRSLVVQKFGPIENADMQSETLVVQQLKGQWLGANGDVVHPTTTLIIDTAYFSNSRDLVQQALKRCIPVIKLGKDNNYLQQCCRKKRLLPINLFCDNELTKWRKRGESYGDVDHAKAMAAFQAEERRRMAMAVDG</sequence>
<feature type="compositionally biased region" description="Basic and acidic residues" evidence="1">
    <location>
        <begin position="303"/>
        <end position="315"/>
    </location>
</feature>
<dbReference type="EMBL" id="CDMY01000389">
    <property type="protein sequence ID" value="CEM08933.1"/>
    <property type="molecule type" value="Genomic_DNA"/>
</dbReference>
<feature type="region of interest" description="Disordered" evidence="1">
    <location>
        <begin position="259"/>
        <end position="333"/>
    </location>
</feature>
<accession>A0A0G4F9K2</accession>
<feature type="compositionally biased region" description="Basic and acidic residues" evidence="1">
    <location>
        <begin position="788"/>
        <end position="805"/>
    </location>
</feature>
<name>A0A0G4F9K2_VITBC</name>
<dbReference type="STRING" id="1169540.A0A0G4F9K2"/>
<reference evidence="2 3" key="1">
    <citation type="submission" date="2014-11" db="EMBL/GenBank/DDBJ databases">
        <authorList>
            <person name="Zhu J."/>
            <person name="Qi W."/>
            <person name="Song R."/>
        </authorList>
    </citation>
    <scope>NUCLEOTIDE SEQUENCE [LARGE SCALE GENOMIC DNA]</scope>
</reference>
<feature type="region of interest" description="Disordered" evidence="1">
    <location>
        <begin position="451"/>
        <end position="583"/>
    </location>
</feature>
<gene>
    <name evidence="2" type="ORF">Vbra_596</name>
</gene>
<evidence type="ECO:0000256" key="1">
    <source>
        <dbReference type="SAM" id="MobiDB-lite"/>
    </source>
</evidence>
<feature type="region of interest" description="Disordered" evidence="1">
    <location>
        <begin position="608"/>
        <end position="847"/>
    </location>
</feature>
<feature type="compositionally biased region" description="Basic and acidic residues" evidence="1">
    <location>
        <begin position="645"/>
        <end position="656"/>
    </location>
</feature>
<feature type="compositionally biased region" description="Low complexity" evidence="1">
    <location>
        <begin position="555"/>
        <end position="569"/>
    </location>
</feature>
<feature type="compositionally biased region" description="Low complexity" evidence="1">
    <location>
        <begin position="808"/>
        <end position="842"/>
    </location>
</feature>
<feature type="compositionally biased region" description="Polar residues" evidence="1">
    <location>
        <begin position="771"/>
        <end position="785"/>
    </location>
</feature>
<protein>
    <recommendedName>
        <fullName evidence="4">BRCT domain-containing protein</fullName>
    </recommendedName>
</protein>
<proteinExistence type="predicted"/>
<evidence type="ECO:0008006" key="4">
    <source>
        <dbReference type="Google" id="ProtNLM"/>
    </source>
</evidence>
<dbReference type="VEuPathDB" id="CryptoDB:Vbra_596"/>
<feature type="compositionally biased region" description="Low complexity" evidence="1">
    <location>
        <begin position="724"/>
        <end position="754"/>
    </location>
</feature>
<dbReference type="InParanoid" id="A0A0G4F9K2"/>
<evidence type="ECO:0000313" key="2">
    <source>
        <dbReference type="EMBL" id="CEM08933.1"/>
    </source>
</evidence>
<feature type="compositionally biased region" description="Basic and acidic residues" evidence="1">
    <location>
        <begin position="503"/>
        <end position="522"/>
    </location>
</feature>
<dbReference type="Proteomes" id="UP000041254">
    <property type="component" value="Unassembled WGS sequence"/>
</dbReference>
<feature type="compositionally biased region" description="Basic and acidic residues" evidence="1">
    <location>
        <begin position="608"/>
        <end position="619"/>
    </location>
</feature>
<dbReference type="AlphaFoldDB" id="A0A0G4F9K2"/>
<feature type="compositionally biased region" description="Basic residues" evidence="1">
    <location>
        <begin position="266"/>
        <end position="280"/>
    </location>
</feature>
<keyword evidence="3" id="KW-1185">Reference proteome</keyword>